<feature type="transmembrane region" description="Helical" evidence="2">
    <location>
        <begin position="20"/>
        <end position="41"/>
    </location>
</feature>
<keyword evidence="2" id="KW-0812">Transmembrane</keyword>
<organism evidence="3 4">
    <name type="scientific">Cryptotermes secundus</name>
    <dbReference type="NCBI Taxonomy" id="105785"/>
    <lineage>
        <taxon>Eukaryota</taxon>
        <taxon>Metazoa</taxon>
        <taxon>Ecdysozoa</taxon>
        <taxon>Arthropoda</taxon>
        <taxon>Hexapoda</taxon>
        <taxon>Insecta</taxon>
        <taxon>Pterygota</taxon>
        <taxon>Neoptera</taxon>
        <taxon>Polyneoptera</taxon>
        <taxon>Dictyoptera</taxon>
        <taxon>Blattodea</taxon>
        <taxon>Blattoidea</taxon>
        <taxon>Termitoidae</taxon>
        <taxon>Kalotermitidae</taxon>
        <taxon>Cryptotermitinae</taxon>
        <taxon>Cryptotermes</taxon>
    </lineage>
</organism>
<feature type="coiled-coil region" evidence="1">
    <location>
        <begin position="165"/>
        <end position="247"/>
    </location>
</feature>
<dbReference type="AlphaFoldDB" id="A0A2J7Q9Y6"/>
<comment type="caution">
    <text evidence="3">The sequence shown here is derived from an EMBL/GenBank/DDBJ whole genome shotgun (WGS) entry which is preliminary data.</text>
</comment>
<evidence type="ECO:0000313" key="4">
    <source>
        <dbReference type="Proteomes" id="UP000235965"/>
    </source>
</evidence>
<feature type="non-terminal residue" evidence="3">
    <location>
        <position position="361"/>
    </location>
</feature>
<keyword evidence="4" id="KW-1185">Reference proteome</keyword>
<dbReference type="EMBL" id="NEVH01016341">
    <property type="protein sequence ID" value="PNF25379.1"/>
    <property type="molecule type" value="Genomic_DNA"/>
</dbReference>
<sequence length="361" mass="41788">MPSLEIMGFAGVIGYYRMLYISWFFAACSLTCFGWYVLLIMEKGKDKKNKNETTSKIFKMQEVCIKKVSEQSAMTNSRRNAFKQKEFQIQKKVTATPHMQLNNVNVNDKKVQKVGEVTESFSQRLNNMEHPTEKIPTQQAEMTTSKTWFIKILGLLFGRTLDKNVDKFKEDIDTLSDRLKKLEDHIKKVEKYKEVTYTLSKKLKNVEDHMEKVEKFKQVSHTLSNRLKNVEDNIEKIQEDIKVLVSVSVQQSEMALRAKERENEAVSDILSEGLELLEASFKLREDNGKIIDIMSEGVELLEAPFKQVGKCKQVTHTLPNMLKNLEDYIEKEDDAFERLDMVEDSFKKENEVMSCACDSGD</sequence>
<reference evidence="3 4" key="1">
    <citation type="submission" date="2017-12" db="EMBL/GenBank/DDBJ databases">
        <title>Hemimetabolous genomes reveal molecular basis of termite eusociality.</title>
        <authorList>
            <person name="Harrison M.C."/>
            <person name="Jongepier E."/>
            <person name="Robertson H.M."/>
            <person name="Arning N."/>
            <person name="Bitard-Feildel T."/>
            <person name="Chao H."/>
            <person name="Childers C.P."/>
            <person name="Dinh H."/>
            <person name="Doddapaneni H."/>
            <person name="Dugan S."/>
            <person name="Gowin J."/>
            <person name="Greiner C."/>
            <person name="Han Y."/>
            <person name="Hu H."/>
            <person name="Hughes D.S.T."/>
            <person name="Huylmans A.-K."/>
            <person name="Kemena C."/>
            <person name="Kremer L.P.M."/>
            <person name="Lee S.L."/>
            <person name="Lopez-Ezquerra A."/>
            <person name="Mallet L."/>
            <person name="Monroy-Kuhn J.M."/>
            <person name="Moser A."/>
            <person name="Murali S.C."/>
            <person name="Muzny D.M."/>
            <person name="Otani S."/>
            <person name="Piulachs M.-D."/>
            <person name="Poelchau M."/>
            <person name="Qu J."/>
            <person name="Schaub F."/>
            <person name="Wada-Katsumata A."/>
            <person name="Worley K.C."/>
            <person name="Xie Q."/>
            <person name="Ylla G."/>
            <person name="Poulsen M."/>
            <person name="Gibbs R.A."/>
            <person name="Schal C."/>
            <person name="Richards S."/>
            <person name="Belles X."/>
            <person name="Korb J."/>
            <person name="Bornberg-Bauer E."/>
        </authorList>
    </citation>
    <scope>NUCLEOTIDE SEQUENCE [LARGE SCALE GENOMIC DNA]</scope>
    <source>
        <tissue evidence="3">Whole body</tissue>
    </source>
</reference>
<gene>
    <name evidence="3" type="ORF">B7P43_G09779</name>
</gene>
<evidence type="ECO:0000256" key="2">
    <source>
        <dbReference type="SAM" id="Phobius"/>
    </source>
</evidence>
<evidence type="ECO:0000256" key="1">
    <source>
        <dbReference type="SAM" id="Coils"/>
    </source>
</evidence>
<accession>A0A2J7Q9Y6</accession>
<protein>
    <submittedName>
        <fullName evidence="3">Uncharacterized protein</fullName>
    </submittedName>
</protein>
<evidence type="ECO:0000313" key="3">
    <source>
        <dbReference type="EMBL" id="PNF25379.1"/>
    </source>
</evidence>
<dbReference type="Proteomes" id="UP000235965">
    <property type="component" value="Unassembled WGS sequence"/>
</dbReference>
<proteinExistence type="predicted"/>
<keyword evidence="2" id="KW-0472">Membrane</keyword>
<dbReference type="InterPro" id="IPR040658">
    <property type="entry name" value="SipA_VBS"/>
</dbReference>
<name>A0A2J7Q9Y6_9NEOP</name>
<keyword evidence="1" id="KW-0175">Coiled coil</keyword>
<dbReference type="Pfam" id="PF17985">
    <property type="entry name" value="SipA_VBS"/>
    <property type="match status" value="1"/>
</dbReference>
<keyword evidence="2" id="KW-1133">Transmembrane helix</keyword>